<evidence type="ECO:0000259" key="1">
    <source>
        <dbReference type="Pfam" id="PF05050"/>
    </source>
</evidence>
<evidence type="ECO:0000313" key="3">
    <source>
        <dbReference type="Proteomes" id="UP000295258"/>
    </source>
</evidence>
<dbReference type="InterPro" id="IPR006342">
    <property type="entry name" value="FkbM_mtfrase"/>
</dbReference>
<organism evidence="2 3">
    <name type="scientific">Nonomuraea deserti</name>
    <dbReference type="NCBI Taxonomy" id="1848322"/>
    <lineage>
        <taxon>Bacteria</taxon>
        <taxon>Bacillati</taxon>
        <taxon>Actinomycetota</taxon>
        <taxon>Actinomycetes</taxon>
        <taxon>Streptosporangiales</taxon>
        <taxon>Streptosporangiaceae</taxon>
        <taxon>Nonomuraea</taxon>
    </lineage>
</organism>
<dbReference type="Gene3D" id="3.40.50.150">
    <property type="entry name" value="Vaccinia Virus protein VP39"/>
    <property type="match status" value="1"/>
</dbReference>
<dbReference type="GO" id="GO:0032259">
    <property type="term" value="P:methylation"/>
    <property type="evidence" value="ECO:0007669"/>
    <property type="project" value="UniProtKB-KW"/>
</dbReference>
<dbReference type="EMBL" id="SMKO01000297">
    <property type="protein sequence ID" value="TDC86357.1"/>
    <property type="molecule type" value="Genomic_DNA"/>
</dbReference>
<evidence type="ECO:0000313" key="2">
    <source>
        <dbReference type="EMBL" id="TDC86357.1"/>
    </source>
</evidence>
<protein>
    <submittedName>
        <fullName evidence="2">FkbM family methyltransferase</fullName>
    </submittedName>
</protein>
<sequence>MTSSKRLRKKVAITVMRAARAANRSTITRTLLRGRSVRRLPLVNRLYHTVFRLGVTTSDHDAEAHYRGVVLTGPAWDATIMPSVSAGYYEEFEVTLFERLAAASRTILDVGANIGVYACTGATHLPPDGTLIAFEPVPENLGYLRRNVDRNDLAARVTIEPVAVGAAPGDLTLHLSGEQSGKHSAAAANVGTPAGAVTIPMTSIDAYLAGHDLAPPDIIKIDVEGYEGFVLHGAAETLTAQPTLLFELHPELQANCGCSAAELLDLVFARYPWVFLVDELDNVLRPATRAGLDAPGAIGLYRSNLVAIGRRHHLDALRPWHTTA</sequence>
<dbReference type="PANTHER" id="PTHR34203">
    <property type="entry name" value="METHYLTRANSFERASE, FKBM FAMILY PROTEIN"/>
    <property type="match status" value="1"/>
</dbReference>
<keyword evidence="3" id="KW-1185">Reference proteome</keyword>
<dbReference type="Pfam" id="PF05050">
    <property type="entry name" value="Methyltransf_21"/>
    <property type="match status" value="1"/>
</dbReference>
<keyword evidence="2" id="KW-0808">Transferase</keyword>
<proteinExistence type="predicted"/>
<dbReference type="RefSeq" id="WP_132606495.1">
    <property type="nucleotide sequence ID" value="NZ_SMKO01000297.1"/>
</dbReference>
<reference evidence="2 3" key="1">
    <citation type="submission" date="2019-03" db="EMBL/GenBank/DDBJ databases">
        <title>Draft genome sequences of novel Actinobacteria.</title>
        <authorList>
            <person name="Sahin N."/>
            <person name="Ay H."/>
            <person name="Saygin H."/>
        </authorList>
    </citation>
    <scope>NUCLEOTIDE SEQUENCE [LARGE SCALE GENOMIC DNA]</scope>
    <source>
        <strain evidence="2 3">KC310</strain>
    </source>
</reference>
<dbReference type="NCBIfam" id="TIGR01444">
    <property type="entry name" value="fkbM_fam"/>
    <property type="match status" value="1"/>
</dbReference>
<dbReference type="GO" id="GO:0008168">
    <property type="term" value="F:methyltransferase activity"/>
    <property type="evidence" value="ECO:0007669"/>
    <property type="project" value="UniProtKB-KW"/>
</dbReference>
<comment type="caution">
    <text evidence="2">The sequence shown here is derived from an EMBL/GenBank/DDBJ whole genome shotgun (WGS) entry which is preliminary data.</text>
</comment>
<dbReference type="InterPro" id="IPR052514">
    <property type="entry name" value="SAM-dependent_MTase"/>
</dbReference>
<dbReference type="InterPro" id="IPR029063">
    <property type="entry name" value="SAM-dependent_MTases_sf"/>
</dbReference>
<dbReference type="PANTHER" id="PTHR34203:SF15">
    <property type="entry name" value="SLL1173 PROTEIN"/>
    <property type="match status" value="1"/>
</dbReference>
<accession>A0A4R4U4V4</accession>
<name>A0A4R4U4V4_9ACTN</name>
<dbReference type="SUPFAM" id="SSF53335">
    <property type="entry name" value="S-adenosyl-L-methionine-dependent methyltransferases"/>
    <property type="match status" value="1"/>
</dbReference>
<dbReference type="AlphaFoldDB" id="A0A4R4U4V4"/>
<dbReference type="Proteomes" id="UP000295258">
    <property type="component" value="Unassembled WGS sequence"/>
</dbReference>
<feature type="domain" description="Methyltransferase FkbM" evidence="1">
    <location>
        <begin position="109"/>
        <end position="251"/>
    </location>
</feature>
<keyword evidence="2" id="KW-0489">Methyltransferase</keyword>
<gene>
    <name evidence="2" type="ORF">E1292_48090</name>
</gene>